<evidence type="ECO:0000256" key="3">
    <source>
        <dbReference type="ARBA" id="ARBA00022475"/>
    </source>
</evidence>
<feature type="domain" description="Na+/H+ antiporter MnhB subunit-related protein" evidence="8">
    <location>
        <begin position="5"/>
        <end position="128"/>
    </location>
</feature>
<evidence type="ECO:0000313" key="9">
    <source>
        <dbReference type="EMBL" id="MBI3127397.1"/>
    </source>
</evidence>
<reference evidence="9" key="1">
    <citation type="submission" date="2020-07" db="EMBL/GenBank/DDBJ databases">
        <title>Huge and variable diversity of episymbiotic CPR bacteria and DPANN archaea in groundwater ecosystems.</title>
        <authorList>
            <person name="He C.Y."/>
            <person name="Keren R."/>
            <person name="Whittaker M."/>
            <person name="Farag I.F."/>
            <person name="Doudna J."/>
            <person name="Cate J.H.D."/>
            <person name="Banfield J.F."/>
        </authorList>
    </citation>
    <scope>NUCLEOTIDE SEQUENCE</scope>
    <source>
        <strain evidence="9">NC_groundwater_763_Ag_S-0.2um_68_21</strain>
    </source>
</reference>
<feature type="transmembrane region" description="Helical" evidence="7">
    <location>
        <begin position="111"/>
        <end position="133"/>
    </location>
</feature>
<organism evidence="9 10">
    <name type="scientific">Tectimicrobiota bacterium</name>
    <dbReference type="NCBI Taxonomy" id="2528274"/>
    <lineage>
        <taxon>Bacteria</taxon>
        <taxon>Pseudomonadati</taxon>
        <taxon>Nitrospinota/Tectimicrobiota group</taxon>
        <taxon>Candidatus Tectimicrobiota</taxon>
    </lineage>
</organism>
<name>A0A932I087_UNCTE</name>
<feature type="transmembrane region" description="Helical" evidence="7">
    <location>
        <begin position="5"/>
        <end position="27"/>
    </location>
</feature>
<keyword evidence="6 7" id="KW-0472">Membrane</keyword>
<evidence type="ECO:0000256" key="6">
    <source>
        <dbReference type="ARBA" id="ARBA00023136"/>
    </source>
</evidence>
<comment type="subcellular location">
    <subcellularLocation>
        <location evidence="1">Cell membrane</location>
        <topology evidence="1">Multi-pass membrane protein</topology>
    </subcellularLocation>
</comment>
<dbReference type="Proteomes" id="UP000782312">
    <property type="component" value="Unassembled WGS sequence"/>
</dbReference>
<keyword evidence="4 7" id="KW-0812">Transmembrane</keyword>
<keyword evidence="3" id="KW-1003">Cell membrane</keyword>
<evidence type="ECO:0000256" key="4">
    <source>
        <dbReference type="ARBA" id="ARBA00022692"/>
    </source>
</evidence>
<proteinExistence type="inferred from homology"/>
<gene>
    <name evidence="9" type="ORF">HYZ11_07315</name>
</gene>
<evidence type="ECO:0000256" key="7">
    <source>
        <dbReference type="SAM" id="Phobius"/>
    </source>
</evidence>
<evidence type="ECO:0000259" key="8">
    <source>
        <dbReference type="Pfam" id="PF04039"/>
    </source>
</evidence>
<comment type="similarity">
    <text evidence="2">Belongs to the CPA3 antiporters (TC 2.A.63) subunit B family.</text>
</comment>
<comment type="caution">
    <text evidence="9">The sequence shown here is derived from an EMBL/GenBank/DDBJ whole genome shotgun (WGS) entry which is preliminary data.</text>
</comment>
<evidence type="ECO:0000313" key="10">
    <source>
        <dbReference type="Proteomes" id="UP000782312"/>
    </source>
</evidence>
<accession>A0A932I087</accession>
<dbReference type="PANTHER" id="PTHR33932:SF4">
    <property type="entry name" value="NA(+)_H(+) ANTIPORTER SUBUNIT B"/>
    <property type="match status" value="1"/>
</dbReference>
<dbReference type="InterPro" id="IPR007182">
    <property type="entry name" value="MnhB"/>
</dbReference>
<dbReference type="PANTHER" id="PTHR33932">
    <property type="entry name" value="NA(+)/H(+) ANTIPORTER SUBUNIT B"/>
    <property type="match status" value="1"/>
</dbReference>
<evidence type="ECO:0000256" key="5">
    <source>
        <dbReference type="ARBA" id="ARBA00022989"/>
    </source>
</evidence>
<protein>
    <submittedName>
        <fullName evidence="9">MnhB domain-containing protein</fullName>
    </submittedName>
</protein>
<dbReference type="InterPro" id="IPR050622">
    <property type="entry name" value="CPA3_antiporter_subunitB"/>
</dbReference>
<feature type="transmembrane region" description="Helical" evidence="7">
    <location>
        <begin position="68"/>
        <end position="91"/>
    </location>
</feature>
<keyword evidence="5 7" id="KW-1133">Transmembrane helix</keyword>
<dbReference type="EMBL" id="JACPUR010000017">
    <property type="protein sequence ID" value="MBI3127397.1"/>
    <property type="molecule type" value="Genomic_DNA"/>
</dbReference>
<evidence type="ECO:0000256" key="1">
    <source>
        <dbReference type="ARBA" id="ARBA00004651"/>
    </source>
</evidence>
<feature type="transmembrane region" description="Helical" evidence="7">
    <location>
        <begin position="33"/>
        <end position="56"/>
    </location>
</feature>
<dbReference type="Pfam" id="PF04039">
    <property type="entry name" value="MnhB"/>
    <property type="match status" value="1"/>
</dbReference>
<sequence length="144" mass="15851">MRSLILWTVAPIVLHLTLIFSIFLLLYGHNQPGGGFIAGLMTGVGLVLQWVAFGATEGWRRFQWPWDKILASGLALATGVGFFGMLKGAFLKSSVYEFGLPFVGQVELFSAFLFDVGVYMVVVGVMMMILTNLSDRRASGRRRG</sequence>
<dbReference type="GO" id="GO:0005886">
    <property type="term" value="C:plasma membrane"/>
    <property type="evidence" value="ECO:0007669"/>
    <property type="project" value="UniProtKB-SubCell"/>
</dbReference>
<evidence type="ECO:0000256" key="2">
    <source>
        <dbReference type="ARBA" id="ARBA00009425"/>
    </source>
</evidence>
<dbReference type="AlphaFoldDB" id="A0A932I087"/>